<dbReference type="InterPro" id="IPR017853">
    <property type="entry name" value="GH"/>
</dbReference>
<evidence type="ECO:0000259" key="14">
    <source>
        <dbReference type="PROSITE" id="PS51166"/>
    </source>
</evidence>
<dbReference type="SUPFAM" id="SSF51445">
    <property type="entry name" value="(Trans)glycosidases"/>
    <property type="match status" value="1"/>
</dbReference>
<evidence type="ECO:0000256" key="7">
    <source>
        <dbReference type="ARBA" id="ARBA00022837"/>
    </source>
</evidence>
<comment type="similarity">
    <text evidence="3 11">Belongs to the glycosyl hydrolase 13 family.</text>
</comment>
<evidence type="ECO:0000256" key="13">
    <source>
        <dbReference type="SAM" id="MobiDB-lite"/>
    </source>
</evidence>
<organism evidence="15 16">
    <name type="scientific">Fistulina hepatica ATCC 64428</name>
    <dbReference type="NCBI Taxonomy" id="1128425"/>
    <lineage>
        <taxon>Eukaryota</taxon>
        <taxon>Fungi</taxon>
        <taxon>Dikarya</taxon>
        <taxon>Basidiomycota</taxon>
        <taxon>Agaricomycotina</taxon>
        <taxon>Agaricomycetes</taxon>
        <taxon>Agaricomycetidae</taxon>
        <taxon>Agaricales</taxon>
        <taxon>Fistulinaceae</taxon>
        <taxon>Fistulina</taxon>
    </lineage>
</organism>
<evidence type="ECO:0000256" key="9">
    <source>
        <dbReference type="ARBA" id="ARBA00023295"/>
    </source>
</evidence>
<keyword evidence="9 12" id="KW-0326">Glycosidase</keyword>
<dbReference type="GO" id="GO:0000272">
    <property type="term" value="P:polysaccharide catabolic process"/>
    <property type="evidence" value="ECO:0007669"/>
    <property type="project" value="UniProtKB-KW"/>
</dbReference>
<evidence type="ECO:0000313" key="15">
    <source>
        <dbReference type="EMBL" id="KIY53725.1"/>
    </source>
</evidence>
<proteinExistence type="inferred from homology"/>
<comment type="catalytic activity">
    <reaction evidence="1 12">
        <text>Endohydrolysis of (1-&gt;4)-alpha-D-glucosidic linkages in polysaccharides containing three or more (1-&gt;4)-alpha-linked D-glucose units.</text>
        <dbReference type="EC" id="3.2.1.1"/>
    </reaction>
</comment>
<dbReference type="Pfam" id="PF02806">
    <property type="entry name" value="Alpha-amylase_C"/>
    <property type="match status" value="1"/>
</dbReference>
<gene>
    <name evidence="15" type="ORF">FISHEDRAFT_32745</name>
</gene>
<evidence type="ECO:0000256" key="11">
    <source>
        <dbReference type="RuleBase" id="RU003615"/>
    </source>
</evidence>
<dbReference type="Pfam" id="PF00128">
    <property type="entry name" value="Alpha-amylase"/>
    <property type="match status" value="1"/>
</dbReference>
<dbReference type="InterPro" id="IPR006048">
    <property type="entry name" value="A-amylase/branching_C"/>
</dbReference>
<dbReference type="Gene3D" id="2.60.40.10">
    <property type="entry name" value="Immunoglobulins"/>
    <property type="match status" value="1"/>
</dbReference>
<keyword evidence="6 12" id="KW-0378">Hydrolase</keyword>
<dbReference type="Gene3D" id="2.60.40.1180">
    <property type="entry name" value="Golgi alpha-mannosidase II"/>
    <property type="match status" value="1"/>
</dbReference>
<reference evidence="15 16" key="1">
    <citation type="journal article" date="2015" name="Fungal Genet. Biol.">
        <title>Evolution of novel wood decay mechanisms in Agaricales revealed by the genome sequences of Fistulina hepatica and Cylindrobasidium torrendii.</title>
        <authorList>
            <person name="Floudas D."/>
            <person name="Held B.W."/>
            <person name="Riley R."/>
            <person name="Nagy L.G."/>
            <person name="Koehler G."/>
            <person name="Ransdell A.S."/>
            <person name="Younus H."/>
            <person name="Chow J."/>
            <person name="Chiniquy J."/>
            <person name="Lipzen A."/>
            <person name="Tritt A."/>
            <person name="Sun H."/>
            <person name="Haridas S."/>
            <person name="LaButti K."/>
            <person name="Ohm R.A."/>
            <person name="Kues U."/>
            <person name="Blanchette R.A."/>
            <person name="Grigoriev I.V."/>
            <person name="Minto R.E."/>
            <person name="Hibbett D.S."/>
        </authorList>
    </citation>
    <scope>NUCLEOTIDE SEQUENCE [LARGE SCALE GENOMIC DNA]</scope>
    <source>
        <strain evidence="15 16">ATCC 64428</strain>
    </source>
</reference>
<dbReference type="Pfam" id="PF00686">
    <property type="entry name" value="CBM_20"/>
    <property type="match status" value="1"/>
</dbReference>
<keyword evidence="8 12" id="KW-0119">Carbohydrate metabolism</keyword>
<dbReference type="Proteomes" id="UP000054144">
    <property type="component" value="Unassembled WGS sequence"/>
</dbReference>
<dbReference type="GO" id="GO:2001070">
    <property type="term" value="F:starch binding"/>
    <property type="evidence" value="ECO:0007669"/>
    <property type="project" value="InterPro"/>
</dbReference>
<evidence type="ECO:0000256" key="10">
    <source>
        <dbReference type="ARBA" id="ARBA00023326"/>
    </source>
</evidence>
<dbReference type="GO" id="GO:0046872">
    <property type="term" value="F:metal ion binding"/>
    <property type="evidence" value="ECO:0007669"/>
    <property type="project" value="UniProtKB-KW"/>
</dbReference>
<dbReference type="SMART" id="SM00642">
    <property type="entry name" value="Aamy"/>
    <property type="match status" value="1"/>
</dbReference>
<sequence>MGVIVQMFEWDWNSVADECTNFIGPAGYGYVQGITTMESIQGDEWWTSYQAVSYTLTSKRGTKEELASMVSTCHDAGVSVIIDILFNAMAGIDSGTGIDGSTFTHYDYPDLCLHAGCNGSYDSDNFHYCGTTDNDIEDWNNVWQVQNCQLDNLADLKTESESVREKLAAHANDLLAISADGFRMDSAKEIPVEDITNITSRFIVKPSYITQETYFASGNLYPSNYTVNGDAQEFNFPTTVKAAFTNNETSISELEYLNETNGWVESDFANIFVADHDTERNNGSLSAISDWNTYVNAHVFMLAYPYGHPTVLSSYQFNNTDEGAPNNGTGTCNGTTGLNGWYCQHRWTEITGMVAFREIVGDAELTNWVSPQYDRIAFGRGTLGFVGINNDDGSWSGTFTTSLPDGTYCEVTSTGTDPVDSDGVCTGESATVLAGALTATIYARSSFAIHTGAIGTARTTIPTVDIIFEETATTTWGESIYLVGSIPELGNWDTDSAIALSSADYPVWTVAVSIETGVYFEYKFIRIETDDTVEWESDPNRAATAPTSGSLTLVTTWR</sequence>
<comment type="cofactor">
    <cofactor evidence="2">
        <name>Ca(2+)</name>
        <dbReference type="ChEBI" id="CHEBI:29108"/>
    </cofactor>
</comment>
<evidence type="ECO:0000256" key="8">
    <source>
        <dbReference type="ARBA" id="ARBA00023277"/>
    </source>
</evidence>
<feature type="domain" description="CBM20" evidence="14">
    <location>
        <begin position="449"/>
        <end position="558"/>
    </location>
</feature>
<dbReference type="SMART" id="SM01065">
    <property type="entry name" value="CBM_2"/>
    <property type="match status" value="1"/>
</dbReference>
<keyword evidence="10" id="KW-0624">Polysaccharide degradation</keyword>
<dbReference type="GO" id="GO:0004556">
    <property type="term" value="F:alpha-amylase activity"/>
    <property type="evidence" value="ECO:0007669"/>
    <property type="project" value="UniProtKB-UniRule"/>
</dbReference>
<evidence type="ECO:0000256" key="3">
    <source>
        <dbReference type="ARBA" id="ARBA00008061"/>
    </source>
</evidence>
<dbReference type="PANTHER" id="PTHR43447">
    <property type="entry name" value="ALPHA-AMYLASE"/>
    <property type="match status" value="1"/>
</dbReference>
<dbReference type="AlphaFoldDB" id="A0A0D7APG0"/>
<evidence type="ECO:0000256" key="6">
    <source>
        <dbReference type="ARBA" id="ARBA00022801"/>
    </source>
</evidence>
<dbReference type="EC" id="3.2.1.1" evidence="4 12"/>
<dbReference type="Gene3D" id="3.20.20.80">
    <property type="entry name" value="Glycosidases"/>
    <property type="match status" value="1"/>
</dbReference>
<dbReference type="FunFam" id="2.60.40.10:FF:000552">
    <property type="entry name" value="Related to glucoamylase"/>
    <property type="match status" value="1"/>
</dbReference>
<dbReference type="SMART" id="SM00632">
    <property type="entry name" value="Aamy_C"/>
    <property type="match status" value="1"/>
</dbReference>
<dbReference type="PROSITE" id="PS51166">
    <property type="entry name" value="CBM20"/>
    <property type="match status" value="1"/>
</dbReference>
<feature type="region of interest" description="Disordered" evidence="13">
    <location>
        <begin position="537"/>
        <end position="558"/>
    </location>
</feature>
<dbReference type="InterPro" id="IPR013784">
    <property type="entry name" value="Carb-bd-like_fold"/>
</dbReference>
<evidence type="ECO:0000256" key="12">
    <source>
        <dbReference type="RuleBase" id="RU361134"/>
    </source>
</evidence>
<protein>
    <recommendedName>
        <fullName evidence="4 12">Alpha-amylase</fullName>
        <ecNumber evidence="4 12">3.2.1.1</ecNumber>
    </recommendedName>
</protein>
<keyword evidence="16" id="KW-1185">Reference proteome</keyword>
<keyword evidence="5" id="KW-0479">Metal-binding</keyword>
<dbReference type="InterPro" id="IPR006046">
    <property type="entry name" value="Alpha_amylase"/>
</dbReference>
<evidence type="ECO:0000256" key="4">
    <source>
        <dbReference type="ARBA" id="ARBA00012595"/>
    </source>
</evidence>
<evidence type="ECO:0000256" key="2">
    <source>
        <dbReference type="ARBA" id="ARBA00001913"/>
    </source>
</evidence>
<keyword evidence="7" id="KW-0106">Calcium</keyword>
<dbReference type="EMBL" id="KN881590">
    <property type="protein sequence ID" value="KIY53725.1"/>
    <property type="molecule type" value="Genomic_DNA"/>
</dbReference>
<accession>A0A0D7APG0</accession>
<dbReference type="InterPro" id="IPR013780">
    <property type="entry name" value="Glyco_hydro_b"/>
</dbReference>
<dbReference type="SUPFAM" id="SSF51011">
    <property type="entry name" value="Glycosyl hydrolase domain"/>
    <property type="match status" value="1"/>
</dbReference>
<evidence type="ECO:0000256" key="1">
    <source>
        <dbReference type="ARBA" id="ARBA00000548"/>
    </source>
</evidence>
<evidence type="ECO:0000313" key="16">
    <source>
        <dbReference type="Proteomes" id="UP000054144"/>
    </source>
</evidence>
<name>A0A0D7APG0_9AGAR</name>
<dbReference type="InterPro" id="IPR002044">
    <property type="entry name" value="CBM20"/>
</dbReference>
<dbReference type="SUPFAM" id="SSF49452">
    <property type="entry name" value="Starch-binding domain-like"/>
    <property type="match status" value="1"/>
</dbReference>
<dbReference type="InterPro" id="IPR031319">
    <property type="entry name" value="A-amylase_C"/>
</dbReference>
<feature type="compositionally biased region" description="Polar residues" evidence="13">
    <location>
        <begin position="545"/>
        <end position="558"/>
    </location>
</feature>
<dbReference type="PRINTS" id="PR00110">
    <property type="entry name" value="ALPHAAMYLASE"/>
</dbReference>
<dbReference type="InterPro" id="IPR006047">
    <property type="entry name" value="GH13_cat_dom"/>
</dbReference>
<dbReference type="OrthoDB" id="550577at2759"/>
<dbReference type="InterPro" id="IPR013783">
    <property type="entry name" value="Ig-like_fold"/>
</dbReference>
<evidence type="ECO:0000256" key="5">
    <source>
        <dbReference type="ARBA" id="ARBA00022723"/>
    </source>
</evidence>